<dbReference type="InterPro" id="IPR001715">
    <property type="entry name" value="CH_dom"/>
</dbReference>
<dbReference type="GO" id="GO:0051017">
    <property type="term" value="P:actin filament bundle assembly"/>
    <property type="evidence" value="ECO:0007669"/>
    <property type="project" value="InterPro"/>
</dbReference>
<dbReference type="GO" id="GO:0005884">
    <property type="term" value="C:actin filament"/>
    <property type="evidence" value="ECO:0007669"/>
    <property type="project" value="TreeGrafter"/>
</dbReference>
<sequence>MSNFYQLAKKFPEFNRKEIDEFIQIFKSFDLDGSGSIDENELEQVMKQLGEKVTKQKVKELIKEVDLDGNGMIEFDEFLQIIKNIRSGKSRSDTGFGAVYTKQAAVTRLKGTTDGSEHSFADDEKISFVDWINMALKDDPHVGKRLPISPNDMSIFEQLKDGIILCKLINDSVPDTIDTRVINTGKVNKFQMIENQNLAINSAKAIGCNVVNIGQQDIMEAKVHLLLGLLWQIIRIGLLSKINLNACPELYRLLEEGETLDDLMKLSPDQILLRWMNYHLKKANSPKRVRNFASDIRDSEAYTIILHQLMPNKCNLKPLQESDLRQRAEYMLQNADNIGCRKFVSPGDVVKGNSKLNLAFVANLFNHYPGLEPLTEEEKAALDEWLFKSEGDREARVYSLWMNSIGVEPFVNNLFLNLRDGLVLLQVFDHIQPGIVDWKRVNRKQPLSKFKALENTNYCVELGKKLKFSLVGIAGSDIYDGNKTLTLALVWQLMRFHVVSVLKKLSKGGKDVSDQDIVRWANQKVAGAGKQMQIRSFKDPAISNGHFFLYLVDSIRPGVVNYDLMTPGDEEKDALMNAKYVISIARKIGATIFLLPEDIYEVKPKMIMTLAGSLMAVDLGVK</sequence>
<dbReference type="SUPFAM" id="SSF47576">
    <property type="entry name" value="Calponin-homology domain, CH-domain"/>
    <property type="match status" value="1"/>
</dbReference>
<dbReference type="CDD" id="cd21295">
    <property type="entry name" value="CH_PLS_rpt2"/>
    <property type="match status" value="1"/>
</dbReference>
<keyword evidence="4" id="KW-0009">Actin-binding</keyword>
<name>A0A9Q0LB24_ANAIG</name>
<dbReference type="SUPFAM" id="SSF47473">
    <property type="entry name" value="EF-hand"/>
    <property type="match status" value="1"/>
</dbReference>
<dbReference type="PROSITE" id="PS00018">
    <property type="entry name" value="EF_HAND_1"/>
    <property type="match status" value="2"/>
</dbReference>
<dbReference type="Proteomes" id="UP001149090">
    <property type="component" value="Unassembled WGS sequence"/>
</dbReference>
<dbReference type="FunFam" id="1.10.418.10:FF:000010">
    <property type="entry name" value="Plastin-3 isoform 1"/>
    <property type="match status" value="1"/>
</dbReference>
<feature type="domain" description="EF-hand" evidence="7">
    <location>
        <begin position="17"/>
        <end position="52"/>
    </location>
</feature>
<dbReference type="Pfam" id="PF13499">
    <property type="entry name" value="EF-hand_7"/>
    <property type="match status" value="1"/>
</dbReference>
<organism evidence="8 9">
    <name type="scientific">Anaeramoeba ignava</name>
    <name type="common">Anaerobic marine amoeba</name>
    <dbReference type="NCBI Taxonomy" id="1746090"/>
    <lineage>
        <taxon>Eukaryota</taxon>
        <taxon>Metamonada</taxon>
        <taxon>Anaeramoebidae</taxon>
        <taxon>Anaeramoeba</taxon>
    </lineage>
</organism>
<dbReference type="Pfam" id="PF00307">
    <property type="entry name" value="CH"/>
    <property type="match status" value="4"/>
</dbReference>
<feature type="domain" description="Calponin-homology (CH)" evidence="6">
    <location>
        <begin position="266"/>
        <end position="369"/>
    </location>
</feature>
<dbReference type="GO" id="GO:0005509">
    <property type="term" value="F:calcium ion binding"/>
    <property type="evidence" value="ECO:0007669"/>
    <property type="project" value="InterPro"/>
</dbReference>
<dbReference type="OMA" id="GILLXEN"/>
<comment type="caution">
    <text evidence="8">The sequence shown here is derived from an EMBL/GenBank/DDBJ whole genome shotgun (WGS) entry which is preliminary data.</text>
</comment>
<protein>
    <recommendedName>
        <fullName evidence="5">Fimbrin</fullName>
    </recommendedName>
</protein>
<dbReference type="InterPro" id="IPR002048">
    <property type="entry name" value="EF_hand_dom"/>
</dbReference>
<dbReference type="InterPro" id="IPR011992">
    <property type="entry name" value="EF-hand-dom_pair"/>
</dbReference>
<dbReference type="OrthoDB" id="431378at2759"/>
<accession>A0A9Q0LB24</accession>
<dbReference type="AlphaFoldDB" id="A0A9Q0LB24"/>
<evidence type="ECO:0000256" key="1">
    <source>
        <dbReference type="ARBA" id="ARBA00022723"/>
    </source>
</evidence>
<evidence type="ECO:0000313" key="9">
    <source>
        <dbReference type="Proteomes" id="UP001149090"/>
    </source>
</evidence>
<feature type="domain" description="Calponin-homology (CH)" evidence="6">
    <location>
        <begin position="122"/>
        <end position="238"/>
    </location>
</feature>
<dbReference type="FunFam" id="1.10.418.10:FF:000027">
    <property type="entry name" value="Probable fimbrin"/>
    <property type="match status" value="1"/>
</dbReference>
<dbReference type="GO" id="GO:0071944">
    <property type="term" value="C:cell periphery"/>
    <property type="evidence" value="ECO:0007669"/>
    <property type="project" value="UniProtKB-ARBA"/>
</dbReference>
<dbReference type="GO" id="GO:0032432">
    <property type="term" value="C:actin filament bundle"/>
    <property type="evidence" value="ECO:0007669"/>
    <property type="project" value="TreeGrafter"/>
</dbReference>
<evidence type="ECO:0000256" key="4">
    <source>
        <dbReference type="ARBA" id="ARBA00023203"/>
    </source>
</evidence>
<dbReference type="CDD" id="cd00051">
    <property type="entry name" value="EFh"/>
    <property type="match status" value="1"/>
</dbReference>
<evidence type="ECO:0000259" key="6">
    <source>
        <dbReference type="PROSITE" id="PS50021"/>
    </source>
</evidence>
<feature type="domain" description="Calponin-homology (CH)" evidence="6">
    <location>
        <begin position="511"/>
        <end position="619"/>
    </location>
</feature>
<evidence type="ECO:0000256" key="3">
    <source>
        <dbReference type="ARBA" id="ARBA00022837"/>
    </source>
</evidence>
<dbReference type="InterPro" id="IPR001589">
    <property type="entry name" value="Actinin_actin-bd_CS"/>
</dbReference>
<dbReference type="InterPro" id="IPR018247">
    <property type="entry name" value="EF_Hand_1_Ca_BS"/>
</dbReference>
<dbReference type="CDD" id="cd21220">
    <property type="entry name" value="CH_PLS_FIM_rpt4"/>
    <property type="match status" value="1"/>
</dbReference>
<dbReference type="GO" id="GO:0051639">
    <property type="term" value="P:actin filament network formation"/>
    <property type="evidence" value="ECO:0007669"/>
    <property type="project" value="TreeGrafter"/>
</dbReference>
<dbReference type="SMART" id="SM00054">
    <property type="entry name" value="EFh"/>
    <property type="match status" value="2"/>
</dbReference>
<evidence type="ECO:0000313" key="8">
    <source>
        <dbReference type="EMBL" id="KAJ5069438.1"/>
    </source>
</evidence>
<dbReference type="FunFam" id="1.10.418.10:FF:000016">
    <property type="entry name" value="Probable fimbrin"/>
    <property type="match status" value="1"/>
</dbReference>
<feature type="domain" description="EF-hand" evidence="7">
    <location>
        <begin position="53"/>
        <end position="88"/>
    </location>
</feature>
<keyword evidence="2" id="KW-0677">Repeat</keyword>
<evidence type="ECO:0000259" key="7">
    <source>
        <dbReference type="PROSITE" id="PS50222"/>
    </source>
</evidence>
<dbReference type="Gene3D" id="1.10.418.10">
    <property type="entry name" value="Calponin-like domain"/>
    <property type="match status" value="4"/>
</dbReference>
<dbReference type="PANTHER" id="PTHR19961:SF18">
    <property type="entry name" value="FI19014P1"/>
    <property type="match status" value="1"/>
</dbReference>
<dbReference type="EMBL" id="JAPDFW010000104">
    <property type="protein sequence ID" value="KAJ5069438.1"/>
    <property type="molecule type" value="Genomic_DNA"/>
</dbReference>
<dbReference type="PROSITE" id="PS00020">
    <property type="entry name" value="ACTININ_2"/>
    <property type="match status" value="1"/>
</dbReference>
<dbReference type="Gene3D" id="1.10.238.10">
    <property type="entry name" value="EF-hand"/>
    <property type="match status" value="1"/>
</dbReference>
<dbReference type="PROSITE" id="PS50222">
    <property type="entry name" value="EF_HAND_2"/>
    <property type="match status" value="2"/>
</dbReference>
<keyword evidence="9" id="KW-1185">Reference proteome</keyword>
<dbReference type="InterPro" id="IPR036872">
    <property type="entry name" value="CH_dom_sf"/>
</dbReference>
<proteinExistence type="predicted"/>
<reference evidence="8" key="1">
    <citation type="submission" date="2022-10" db="EMBL/GenBank/DDBJ databases">
        <title>Novel sulphate-reducing endosymbionts in the free-living metamonad Anaeramoeba.</title>
        <authorList>
            <person name="Jerlstrom-Hultqvist J."/>
            <person name="Cepicka I."/>
            <person name="Gallot-Lavallee L."/>
            <person name="Salas-Leiva D."/>
            <person name="Curtis B.A."/>
            <person name="Zahonova K."/>
            <person name="Pipaliya S."/>
            <person name="Dacks J."/>
            <person name="Roger A.J."/>
        </authorList>
    </citation>
    <scope>NUCLEOTIDE SEQUENCE</scope>
    <source>
        <strain evidence="8">BMAN</strain>
    </source>
</reference>
<dbReference type="PANTHER" id="PTHR19961">
    <property type="entry name" value="FIMBRIN/PLASTIN"/>
    <property type="match status" value="1"/>
</dbReference>
<dbReference type="CDD" id="cd21300">
    <property type="entry name" value="CH_FIMB_rpt3"/>
    <property type="match status" value="1"/>
</dbReference>
<keyword evidence="1" id="KW-0479">Metal-binding</keyword>
<evidence type="ECO:0000256" key="2">
    <source>
        <dbReference type="ARBA" id="ARBA00022737"/>
    </source>
</evidence>
<dbReference type="SMART" id="SM00033">
    <property type="entry name" value="CH"/>
    <property type="match status" value="4"/>
</dbReference>
<dbReference type="InterPro" id="IPR039959">
    <property type="entry name" value="Fimbrin/Plastin"/>
</dbReference>
<dbReference type="GO" id="GO:0005737">
    <property type="term" value="C:cytoplasm"/>
    <property type="evidence" value="ECO:0007669"/>
    <property type="project" value="TreeGrafter"/>
</dbReference>
<dbReference type="FunFam" id="1.10.238.10:FF:000336">
    <property type="entry name" value="HLH domain-containing protein"/>
    <property type="match status" value="1"/>
</dbReference>
<dbReference type="FunFam" id="1.10.418.10:FF:000042">
    <property type="entry name" value="Fimbrin, putative"/>
    <property type="match status" value="1"/>
</dbReference>
<feature type="domain" description="Calponin-homology (CH)" evidence="6">
    <location>
        <begin position="392"/>
        <end position="498"/>
    </location>
</feature>
<keyword evidence="3" id="KW-0106">Calcium</keyword>
<gene>
    <name evidence="8" type="ORF">M0811_11610</name>
</gene>
<dbReference type="GO" id="GO:0051015">
    <property type="term" value="F:actin filament binding"/>
    <property type="evidence" value="ECO:0007669"/>
    <property type="project" value="InterPro"/>
</dbReference>
<evidence type="ECO:0000256" key="5">
    <source>
        <dbReference type="ARBA" id="ARBA00073963"/>
    </source>
</evidence>
<dbReference type="PROSITE" id="PS50021">
    <property type="entry name" value="CH"/>
    <property type="match status" value="4"/>
</dbReference>